<evidence type="ECO:0000256" key="3">
    <source>
        <dbReference type="SAM" id="Phobius"/>
    </source>
</evidence>
<evidence type="ECO:0000256" key="1">
    <source>
        <dbReference type="SAM" id="Coils"/>
    </source>
</evidence>
<keyword evidence="5" id="KW-1185">Reference proteome</keyword>
<evidence type="ECO:0000313" key="5">
    <source>
        <dbReference type="Proteomes" id="UP000636891"/>
    </source>
</evidence>
<evidence type="ECO:0000313" key="4">
    <source>
        <dbReference type="EMBL" id="MBC5617713.1"/>
    </source>
</evidence>
<evidence type="ECO:0008006" key="6">
    <source>
        <dbReference type="Google" id="ProtNLM"/>
    </source>
</evidence>
<dbReference type="Proteomes" id="UP000636891">
    <property type="component" value="Unassembled WGS sequence"/>
</dbReference>
<reference evidence="4 5" key="1">
    <citation type="submission" date="2020-08" db="EMBL/GenBank/DDBJ databases">
        <title>Genome public.</title>
        <authorList>
            <person name="Liu C."/>
            <person name="Sun Q."/>
        </authorList>
    </citation>
    <scope>NUCLEOTIDE SEQUENCE [LARGE SCALE GENOMIC DNA]</scope>
    <source>
        <strain evidence="4 5">New-7</strain>
    </source>
</reference>
<evidence type="ECO:0000256" key="2">
    <source>
        <dbReference type="SAM" id="MobiDB-lite"/>
    </source>
</evidence>
<keyword evidence="3" id="KW-0812">Transmembrane</keyword>
<keyword evidence="1" id="KW-0175">Coiled coil</keyword>
<proteinExistence type="predicted"/>
<dbReference type="RefSeq" id="WP_055205100.1">
    <property type="nucleotide sequence ID" value="NZ_JACOOK010000008.1"/>
</dbReference>
<keyword evidence="3" id="KW-1133">Transmembrane helix</keyword>
<feature type="region of interest" description="Disordered" evidence="2">
    <location>
        <begin position="1"/>
        <end position="37"/>
    </location>
</feature>
<keyword evidence="3" id="KW-0472">Membrane</keyword>
<feature type="transmembrane region" description="Helical" evidence="3">
    <location>
        <begin position="59"/>
        <end position="77"/>
    </location>
</feature>
<comment type="caution">
    <text evidence="4">The sequence shown here is derived from an EMBL/GenBank/DDBJ whole genome shotgun (WGS) entry which is preliminary data.</text>
</comment>
<sequence length="334" mass="38042">MEDYNQQQPYNNQGYGNQNYGNQNYGNQNYGGPNYDYNNNYDPGYDGGGPNKSVKGLKIMIIIMAVILVALSAIYFMQVKQMQEDFAIERDTLTSQLTSLLNDYDTLKTLNDTLSVHYEGERQKADSLLQTLQKERRLSYAKIREYEKKMTYMREVMTGYIRQIDSLNTINKKLVSENSSIRKKILDYRLRAESAEEKSQELSTKVRQGSVIRARDIRLVALSKSDREVSRANRAERLRVDLVLVGNELSTPGERNVYTQIIGPDGYPLVNGSNALFDFEGSSITYSAMRSVDYQNNDLNVSLFYNGPGITSGKYQVKIYTDGHMIGSSEISLR</sequence>
<protein>
    <recommendedName>
        <fullName evidence="6">Chromosome segregation protein SMC</fullName>
    </recommendedName>
</protein>
<organism evidence="4 5">
    <name type="scientific">Alistipes hominis</name>
    <dbReference type="NCBI Taxonomy" id="2763015"/>
    <lineage>
        <taxon>Bacteria</taxon>
        <taxon>Pseudomonadati</taxon>
        <taxon>Bacteroidota</taxon>
        <taxon>Bacteroidia</taxon>
        <taxon>Bacteroidales</taxon>
        <taxon>Rikenellaceae</taxon>
        <taxon>Alistipes</taxon>
    </lineage>
</organism>
<name>A0ABR7CPX9_9BACT</name>
<dbReference type="EMBL" id="JACOOK010000008">
    <property type="protein sequence ID" value="MBC5617713.1"/>
    <property type="molecule type" value="Genomic_DNA"/>
</dbReference>
<gene>
    <name evidence="4" type="ORF">H8S08_11930</name>
</gene>
<feature type="coiled-coil region" evidence="1">
    <location>
        <begin position="178"/>
        <end position="205"/>
    </location>
</feature>
<accession>A0ABR7CPX9</accession>